<dbReference type="HOGENOM" id="CLU_2299376_0_0_2"/>
<protein>
    <submittedName>
        <fullName evidence="1">Adhesin-like protein</fullName>
    </submittedName>
</protein>
<dbReference type="STRING" id="634498.mru_0976"/>
<gene>
    <name evidence="1" type="ordered locus">mru_0976</name>
</gene>
<dbReference type="AlphaFoldDB" id="D3E2R6"/>
<dbReference type="Proteomes" id="UP000008680">
    <property type="component" value="Chromosome"/>
</dbReference>
<evidence type="ECO:0000313" key="1">
    <source>
        <dbReference type="EMBL" id="ADC46827.1"/>
    </source>
</evidence>
<dbReference type="KEGG" id="mru:mru_0976"/>
<reference evidence="1 2" key="1">
    <citation type="journal article" date="2010" name="PLoS ONE">
        <title>The genome sequence of the rumen methanogen Methanobrevibacter ruminantium reveals new possibilities for controlling ruminant methane emissions.</title>
        <authorList>
            <person name="Leahy S.C."/>
            <person name="Kelly W.J."/>
            <person name="Altermann E."/>
            <person name="Ronimus R.S."/>
            <person name="Yeoman C.J."/>
            <person name="Pacheco D.M."/>
            <person name="Li D."/>
            <person name="Kong Z."/>
            <person name="McTavish S."/>
            <person name="Sang C."/>
            <person name="Lambie S.C."/>
            <person name="Janssen P.H."/>
            <person name="Dey D."/>
            <person name="Attwood G.T."/>
        </authorList>
    </citation>
    <scope>NUCLEOTIDE SEQUENCE [LARGE SCALE GENOMIC DNA]</scope>
    <source>
        <strain evidence="2">ATCC 35063 / DSM 1093 / JCM 13430 / OCM 146 / M1</strain>
    </source>
</reference>
<dbReference type="EMBL" id="CP001719">
    <property type="protein sequence ID" value="ADC46827.1"/>
    <property type="molecule type" value="Genomic_DNA"/>
</dbReference>
<evidence type="ECO:0000313" key="2">
    <source>
        <dbReference type="Proteomes" id="UP000008680"/>
    </source>
</evidence>
<keyword evidence="2" id="KW-1185">Reference proteome</keyword>
<sequence>MSKRVLVSFALIFICLFSISAAWALDMDSSDLNKNIGTNLENNFNTDSNNNLDSNLNSNFNSNLNSNIDNSTQELDLSTKNFKALSSNSSIGGGQIALLI</sequence>
<organism evidence="1 2">
    <name type="scientific">Methanobrevibacter ruminantium (strain ATCC 35063 / DSM 1093 / JCM 13430 / OCM 146 / M1)</name>
    <name type="common">Methanobacterium ruminantium</name>
    <dbReference type="NCBI Taxonomy" id="634498"/>
    <lineage>
        <taxon>Archaea</taxon>
        <taxon>Methanobacteriati</taxon>
        <taxon>Methanobacteriota</taxon>
        <taxon>Methanomada group</taxon>
        <taxon>Methanobacteria</taxon>
        <taxon>Methanobacteriales</taxon>
        <taxon>Methanobacteriaceae</taxon>
        <taxon>Methanobrevibacter</taxon>
    </lineage>
</organism>
<proteinExistence type="predicted"/>
<dbReference type="RefSeq" id="WP_012955778.1">
    <property type="nucleotide sequence ID" value="NC_013790.1"/>
</dbReference>
<dbReference type="GeneID" id="8770628"/>
<accession>D3E2R6</accession>
<name>D3E2R6_METRM</name>